<dbReference type="EMBL" id="SRPE01000004">
    <property type="protein sequence ID" value="TGN27840.1"/>
    <property type="molecule type" value="Genomic_DNA"/>
</dbReference>
<evidence type="ECO:0000256" key="1">
    <source>
        <dbReference type="ARBA" id="ARBA00022729"/>
    </source>
</evidence>
<evidence type="ECO:0000259" key="3">
    <source>
        <dbReference type="Pfam" id="PF18962"/>
    </source>
</evidence>
<feature type="chain" id="PRO_5021485950" evidence="2">
    <location>
        <begin position="19"/>
        <end position="256"/>
    </location>
</feature>
<keyword evidence="5" id="KW-1185">Reference proteome</keyword>
<dbReference type="InterPro" id="IPR026444">
    <property type="entry name" value="Secre_tail"/>
</dbReference>
<dbReference type="Pfam" id="PF18962">
    <property type="entry name" value="Por_Secre_tail"/>
    <property type="match status" value="1"/>
</dbReference>
<name>A0A4Z1BPZ8_9FLAO</name>
<evidence type="ECO:0000256" key="2">
    <source>
        <dbReference type="SAM" id="SignalP"/>
    </source>
</evidence>
<protein>
    <submittedName>
        <fullName evidence="4">T9SS type A sorting domain-containing protein</fullName>
    </submittedName>
</protein>
<organism evidence="4 5">
    <name type="scientific">Empedobacter tilapiae</name>
    <dbReference type="NCBI Taxonomy" id="2491114"/>
    <lineage>
        <taxon>Bacteria</taxon>
        <taxon>Pseudomonadati</taxon>
        <taxon>Bacteroidota</taxon>
        <taxon>Flavobacteriia</taxon>
        <taxon>Flavobacteriales</taxon>
        <taxon>Weeksellaceae</taxon>
        <taxon>Empedobacter</taxon>
    </lineage>
</organism>
<comment type="caution">
    <text evidence="4">The sequence shown here is derived from an EMBL/GenBank/DDBJ whole genome shotgun (WGS) entry which is preliminary data.</text>
</comment>
<dbReference type="NCBIfam" id="TIGR04183">
    <property type="entry name" value="Por_Secre_tail"/>
    <property type="match status" value="1"/>
</dbReference>
<reference evidence="4 5" key="1">
    <citation type="submission" date="2019-03" db="EMBL/GenBank/DDBJ databases">
        <title>Empedobacter tilapiae sp. nov., isolated from an intestine of Nile tilapia Oreochromis niloticus.</title>
        <authorList>
            <person name="Kim Y.-O."/>
            <person name="Yoon J.-H."/>
        </authorList>
    </citation>
    <scope>NUCLEOTIDE SEQUENCE [LARGE SCALE GENOMIC DNA]</scope>
    <source>
        <strain evidence="4 5">MRS2</strain>
    </source>
</reference>
<feature type="signal peptide" evidence="2">
    <location>
        <begin position="1"/>
        <end position="18"/>
    </location>
</feature>
<dbReference type="AlphaFoldDB" id="A0A4Z1BPZ8"/>
<gene>
    <name evidence="4" type="ORF">E4J94_06405</name>
</gene>
<feature type="domain" description="Secretion system C-terminal sorting" evidence="3">
    <location>
        <begin position="188"/>
        <end position="256"/>
    </location>
</feature>
<sequence>MKKFLFSGALLASTISFAQITLEKTFSKDEKVHVISNNKDISYVSATKDNKLVLYNSDYSIIKIINVDIPSGYTLHFYYDSHESWFTVSKHIFNTDNNYEFVIEIRNNGINKTLIIDENGKVLKDFSPNETDSNYELTVFHDEKSNKNKLIIDVTTNNFTDTYQQVYVLPTSSLSIEEVKENSKLQAFPNPAQSTLNIVNPKNGANNVEIYDITGRLILKKDFNSNESNISVDVQDLSNGNYIYKIGNSSAKFIKK</sequence>
<dbReference type="OrthoDB" id="1268820at2"/>
<evidence type="ECO:0000313" key="4">
    <source>
        <dbReference type="EMBL" id="TGN27840.1"/>
    </source>
</evidence>
<dbReference type="SUPFAM" id="SSF50993">
    <property type="entry name" value="Peptidase/esterase 'gauge' domain"/>
    <property type="match status" value="1"/>
</dbReference>
<dbReference type="RefSeq" id="WP_135835029.1">
    <property type="nucleotide sequence ID" value="NZ_SRPE01000004.1"/>
</dbReference>
<keyword evidence="1 2" id="KW-0732">Signal</keyword>
<dbReference type="Proteomes" id="UP000297998">
    <property type="component" value="Unassembled WGS sequence"/>
</dbReference>
<accession>A0A4Z1BPZ8</accession>
<evidence type="ECO:0000313" key="5">
    <source>
        <dbReference type="Proteomes" id="UP000297998"/>
    </source>
</evidence>
<proteinExistence type="predicted"/>